<dbReference type="Pfam" id="PF00581">
    <property type="entry name" value="Rhodanese"/>
    <property type="match status" value="1"/>
</dbReference>
<protein>
    <submittedName>
        <fullName evidence="3">Rhodanese-like domain protein</fullName>
    </submittedName>
</protein>
<evidence type="ECO:0000259" key="2">
    <source>
        <dbReference type="PROSITE" id="PS50206"/>
    </source>
</evidence>
<name>C4XHS2_SOLM1</name>
<dbReference type="STRING" id="573370.DMR_29550"/>
<dbReference type="InterPro" id="IPR001763">
    <property type="entry name" value="Rhodanese-like_dom"/>
</dbReference>
<gene>
    <name evidence="3" type="ordered locus">DMR_29550</name>
</gene>
<dbReference type="InterPro" id="IPR036873">
    <property type="entry name" value="Rhodanese-like_dom_sf"/>
</dbReference>
<feature type="chain" id="PRO_5002945712" evidence="1">
    <location>
        <begin position="25"/>
        <end position="192"/>
    </location>
</feature>
<evidence type="ECO:0000313" key="4">
    <source>
        <dbReference type="Proteomes" id="UP000009071"/>
    </source>
</evidence>
<reference evidence="3 4" key="1">
    <citation type="journal article" date="2009" name="Genome Res.">
        <title>Whole genome sequence of Desulfovibrio magneticus strain RS-1 revealed common gene clusters in magnetotactic bacteria.</title>
        <authorList>
            <person name="Nakazawa H."/>
            <person name="Arakaki A."/>
            <person name="Narita-Yamada S."/>
            <person name="Yashiro I."/>
            <person name="Jinno K."/>
            <person name="Aoki N."/>
            <person name="Tsuruyama A."/>
            <person name="Okamura Y."/>
            <person name="Tanikawa S."/>
            <person name="Fujita N."/>
            <person name="Takeyama H."/>
            <person name="Matsunaga T."/>
        </authorList>
    </citation>
    <scope>NUCLEOTIDE SEQUENCE [LARGE SCALE GENOMIC DNA]</scope>
    <source>
        <strain evidence="4">ATCC 700980 / DSM 13731 / RS-1</strain>
    </source>
</reference>
<feature type="domain" description="Rhodanese" evidence="2">
    <location>
        <begin position="53"/>
        <end position="158"/>
    </location>
</feature>
<dbReference type="Gene3D" id="3.40.250.10">
    <property type="entry name" value="Rhodanese-like domain"/>
    <property type="match status" value="1"/>
</dbReference>
<dbReference type="KEGG" id="dma:DMR_29550"/>
<evidence type="ECO:0000256" key="1">
    <source>
        <dbReference type="SAM" id="SignalP"/>
    </source>
</evidence>
<sequence length="192" mass="21464">MSRTRRVLIAVLFVSLLFSSLALAAEKPADEKKQTKAGLYVTAKEAFEQWSANKDGIKILDCRTPEEYVFVGHAPMAHNIPSRFLTYDFNAEKKEYAMKQNDGFVTAVQAKFKPDDVIMIMCRSGQRSAESVNRLTDAGFAKVYTIVDGFEGDMDKDQQSPTFGKRALNGWQNAKLPVTFALDPALVYLPKP</sequence>
<dbReference type="EMBL" id="AP010904">
    <property type="protein sequence ID" value="BAH76446.1"/>
    <property type="molecule type" value="Genomic_DNA"/>
</dbReference>
<dbReference type="OrthoDB" id="5471138at2"/>
<dbReference type="PANTHER" id="PTHR45431">
    <property type="entry name" value="RHODANESE-LIKE DOMAIN-CONTAINING PROTEIN 15, CHLOROPLASTIC"/>
    <property type="match status" value="1"/>
</dbReference>
<dbReference type="SUPFAM" id="SSF52821">
    <property type="entry name" value="Rhodanese/Cell cycle control phosphatase"/>
    <property type="match status" value="1"/>
</dbReference>
<dbReference type="AlphaFoldDB" id="C4XHS2"/>
<proteinExistence type="predicted"/>
<dbReference type="PROSITE" id="PS50206">
    <property type="entry name" value="RHODANESE_3"/>
    <property type="match status" value="1"/>
</dbReference>
<dbReference type="Proteomes" id="UP000009071">
    <property type="component" value="Chromosome"/>
</dbReference>
<dbReference type="InterPro" id="IPR052367">
    <property type="entry name" value="Thiosulfate_ST/Rhodanese-like"/>
</dbReference>
<dbReference type="PANTHER" id="PTHR45431:SF3">
    <property type="entry name" value="RHODANESE-LIKE DOMAIN-CONTAINING PROTEIN 15, CHLOROPLASTIC"/>
    <property type="match status" value="1"/>
</dbReference>
<keyword evidence="4" id="KW-1185">Reference proteome</keyword>
<dbReference type="eggNOG" id="COG0607">
    <property type="taxonomic scope" value="Bacteria"/>
</dbReference>
<dbReference type="HOGENOM" id="CLU_089574_10_0_7"/>
<accession>C4XHS2</accession>
<dbReference type="SMART" id="SM00450">
    <property type="entry name" value="RHOD"/>
    <property type="match status" value="1"/>
</dbReference>
<feature type="signal peptide" evidence="1">
    <location>
        <begin position="1"/>
        <end position="24"/>
    </location>
</feature>
<evidence type="ECO:0000313" key="3">
    <source>
        <dbReference type="EMBL" id="BAH76446.1"/>
    </source>
</evidence>
<keyword evidence="1" id="KW-0732">Signal</keyword>
<organism evidence="3 4">
    <name type="scientific">Solidesulfovibrio magneticus (strain ATCC 700980 / DSM 13731 / RS-1)</name>
    <name type="common">Desulfovibrio magneticus</name>
    <dbReference type="NCBI Taxonomy" id="573370"/>
    <lineage>
        <taxon>Bacteria</taxon>
        <taxon>Pseudomonadati</taxon>
        <taxon>Thermodesulfobacteriota</taxon>
        <taxon>Desulfovibrionia</taxon>
        <taxon>Desulfovibrionales</taxon>
        <taxon>Desulfovibrionaceae</taxon>
        <taxon>Solidesulfovibrio</taxon>
    </lineage>
</organism>
<dbReference type="RefSeq" id="WP_015861607.1">
    <property type="nucleotide sequence ID" value="NC_012796.1"/>
</dbReference>